<dbReference type="OrthoDB" id="6622332at2759"/>
<gene>
    <name evidence="1" type="ORF">FWK35_00037533</name>
</gene>
<accession>A0A6G0VNW9</accession>
<proteinExistence type="predicted"/>
<comment type="caution">
    <text evidence="1">The sequence shown here is derived from an EMBL/GenBank/DDBJ whole genome shotgun (WGS) entry which is preliminary data.</text>
</comment>
<keyword evidence="2" id="KW-1185">Reference proteome</keyword>
<dbReference type="Proteomes" id="UP000478052">
    <property type="component" value="Unassembled WGS sequence"/>
</dbReference>
<reference evidence="1 2" key="1">
    <citation type="submission" date="2019-08" db="EMBL/GenBank/DDBJ databases">
        <title>Whole genome of Aphis craccivora.</title>
        <authorList>
            <person name="Voronova N.V."/>
            <person name="Shulinski R.S."/>
            <person name="Bandarenka Y.V."/>
            <person name="Zhorov D.G."/>
            <person name="Warner D."/>
        </authorList>
    </citation>
    <scope>NUCLEOTIDE SEQUENCE [LARGE SCALE GENOMIC DNA]</scope>
    <source>
        <strain evidence="1">180601</strain>
        <tissue evidence="1">Whole Body</tissue>
    </source>
</reference>
<sequence>MGRYFVLCYRLHAHVTVRATVVAFVDASLRPYKTFVCDRPAVESFLTYLSLSLDNLRGQGYDGGSNMAGKNNGVQALLLNEQPL</sequence>
<evidence type="ECO:0000313" key="1">
    <source>
        <dbReference type="EMBL" id="KAF0703586.1"/>
    </source>
</evidence>
<dbReference type="PANTHER" id="PTHR45749">
    <property type="match status" value="1"/>
</dbReference>
<protein>
    <submittedName>
        <fullName evidence="1">Zinc finger MYM-type protein 1-like</fullName>
    </submittedName>
</protein>
<organism evidence="1 2">
    <name type="scientific">Aphis craccivora</name>
    <name type="common">Cowpea aphid</name>
    <dbReference type="NCBI Taxonomy" id="307492"/>
    <lineage>
        <taxon>Eukaryota</taxon>
        <taxon>Metazoa</taxon>
        <taxon>Ecdysozoa</taxon>
        <taxon>Arthropoda</taxon>
        <taxon>Hexapoda</taxon>
        <taxon>Insecta</taxon>
        <taxon>Pterygota</taxon>
        <taxon>Neoptera</taxon>
        <taxon>Paraneoptera</taxon>
        <taxon>Hemiptera</taxon>
        <taxon>Sternorrhyncha</taxon>
        <taxon>Aphidomorpha</taxon>
        <taxon>Aphidoidea</taxon>
        <taxon>Aphididae</taxon>
        <taxon>Aphidini</taxon>
        <taxon>Aphis</taxon>
        <taxon>Aphis</taxon>
    </lineage>
</organism>
<name>A0A6G0VNW9_APHCR</name>
<dbReference type="AlphaFoldDB" id="A0A6G0VNW9"/>
<dbReference type="PANTHER" id="PTHR45749:SF21">
    <property type="entry name" value="DUF4371 DOMAIN-CONTAINING PROTEIN"/>
    <property type="match status" value="1"/>
</dbReference>
<dbReference type="EMBL" id="VUJU01013827">
    <property type="protein sequence ID" value="KAF0703586.1"/>
    <property type="molecule type" value="Genomic_DNA"/>
</dbReference>
<feature type="non-terminal residue" evidence="1">
    <location>
        <position position="84"/>
    </location>
</feature>
<evidence type="ECO:0000313" key="2">
    <source>
        <dbReference type="Proteomes" id="UP000478052"/>
    </source>
</evidence>